<organism evidence="1 2">
    <name type="scientific">Aurantiacibacter luteus</name>
    <dbReference type="NCBI Taxonomy" id="1581420"/>
    <lineage>
        <taxon>Bacteria</taxon>
        <taxon>Pseudomonadati</taxon>
        <taxon>Pseudomonadota</taxon>
        <taxon>Alphaproteobacteria</taxon>
        <taxon>Sphingomonadales</taxon>
        <taxon>Erythrobacteraceae</taxon>
        <taxon>Aurantiacibacter</taxon>
    </lineage>
</organism>
<evidence type="ECO:0000313" key="1">
    <source>
        <dbReference type="EMBL" id="KLE35357.1"/>
    </source>
</evidence>
<dbReference type="EMBL" id="LBHB01000001">
    <property type="protein sequence ID" value="KLE35357.1"/>
    <property type="molecule type" value="Genomic_DNA"/>
</dbReference>
<protein>
    <recommendedName>
        <fullName evidence="3">SIR2-like domain-containing protein</fullName>
    </recommendedName>
</protein>
<sequence>MIRTKTTLVVGAGASTELQFPDGRELLQRIAASFDFARLGGTLETPDIAAMAQHVDHLAKQARVKKDALVEAGHTIRSAARISSSIDAILEQHGDNPMVLALGKLAIAHHSLSAEAASPLGSEPKDPGDLPVRGTENWLFQLSRALVNGVPRARAEQVFDNLSIVCFNYDRAIEHYLPWALHLAFGMSLTDAQALTGEKLKVVHPYGTPGRLDWQKGSAPIADWGQTMPEDLHGVVEQIRTATERANERYFQRQLATEMAQGKRLVFLGFGFDAMNSAMLFETPFEHSPDVLVTLPGASETQASAVHRLVMRGAGLRDERLVTIEDLRAWQLLRDYAPWLES</sequence>
<accession>A0A0G9MX38</accession>
<evidence type="ECO:0000313" key="2">
    <source>
        <dbReference type="Proteomes" id="UP000053464"/>
    </source>
</evidence>
<dbReference type="AlphaFoldDB" id="A0A0G9MX38"/>
<evidence type="ECO:0008006" key="3">
    <source>
        <dbReference type="Google" id="ProtNLM"/>
    </source>
</evidence>
<dbReference type="OrthoDB" id="7060209at2"/>
<keyword evidence="2" id="KW-1185">Reference proteome</keyword>
<proteinExistence type="predicted"/>
<gene>
    <name evidence="1" type="ORF">AAW00_02615</name>
</gene>
<reference evidence="1 2" key="1">
    <citation type="submission" date="2015-04" db="EMBL/GenBank/DDBJ databases">
        <title>The draft genome sequence of Erythrobacter luteus KA37.</title>
        <authorList>
            <person name="Zhuang L."/>
            <person name="Liu Y."/>
            <person name="Shao Z."/>
        </authorList>
    </citation>
    <scope>NUCLEOTIDE SEQUENCE [LARGE SCALE GENOMIC DNA]</scope>
    <source>
        <strain evidence="1 2">KA37</strain>
    </source>
</reference>
<comment type="caution">
    <text evidence="1">The sequence shown here is derived from an EMBL/GenBank/DDBJ whole genome shotgun (WGS) entry which is preliminary data.</text>
</comment>
<dbReference type="RefSeq" id="WP_047002759.1">
    <property type="nucleotide sequence ID" value="NZ_LBHB01000001.1"/>
</dbReference>
<dbReference type="STRING" id="1581420.AAW00_02615"/>
<dbReference type="PATRIC" id="fig|1581420.6.peg.525"/>
<dbReference type="Proteomes" id="UP000053464">
    <property type="component" value="Unassembled WGS sequence"/>
</dbReference>
<name>A0A0G9MX38_9SPHN</name>